<dbReference type="GO" id="GO:0005737">
    <property type="term" value="C:cytoplasm"/>
    <property type="evidence" value="ECO:0007669"/>
    <property type="project" value="TreeGrafter"/>
</dbReference>
<dbReference type="GO" id="GO:0010898">
    <property type="term" value="P:positive regulation of triglyceride catabolic process"/>
    <property type="evidence" value="ECO:0007669"/>
    <property type="project" value="InterPro"/>
</dbReference>
<keyword evidence="2 4" id="KW-0378">Hydrolase</keyword>
<dbReference type="FunFam" id="3.40.1090.10:FF:000003">
    <property type="entry name" value="Patatin-like phospholipase domain-containing protein 2"/>
    <property type="match status" value="1"/>
</dbReference>
<evidence type="ECO:0000256" key="1">
    <source>
        <dbReference type="ARBA" id="ARBA00013279"/>
    </source>
</evidence>
<feature type="active site" description="Proton acceptor" evidence="4">
    <location>
        <position position="166"/>
    </location>
</feature>
<dbReference type="EMBL" id="CAWUFR010000017">
    <property type="protein sequence ID" value="CAK6954498.1"/>
    <property type="molecule type" value="Genomic_DNA"/>
</dbReference>
<feature type="domain" description="PNPLA" evidence="6">
    <location>
        <begin position="10"/>
        <end position="179"/>
    </location>
</feature>
<dbReference type="InterPro" id="IPR016035">
    <property type="entry name" value="Acyl_Trfase/lysoPLipase"/>
</dbReference>
<feature type="region of interest" description="Disordered" evidence="5">
    <location>
        <begin position="485"/>
        <end position="504"/>
    </location>
</feature>
<feature type="compositionally biased region" description="Basic and acidic residues" evidence="5">
    <location>
        <begin position="487"/>
        <end position="498"/>
    </location>
</feature>
<dbReference type="InterPro" id="IPR002641">
    <property type="entry name" value="PNPLA_dom"/>
</dbReference>
<dbReference type="GO" id="GO:0016020">
    <property type="term" value="C:membrane"/>
    <property type="evidence" value="ECO:0007669"/>
    <property type="project" value="TreeGrafter"/>
</dbReference>
<gene>
    <name evidence="7" type="ORF">FSCOSCO3_A025337</name>
</gene>
<evidence type="ECO:0000256" key="4">
    <source>
        <dbReference type="PROSITE-ProRule" id="PRU01161"/>
    </source>
</evidence>
<keyword evidence="4" id="KW-0442">Lipid degradation</keyword>
<feature type="short sequence motif" description="GXGXXG" evidence="4">
    <location>
        <begin position="14"/>
        <end position="19"/>
    </location>
</feature>
<feature type="active site" description="Nucleophile" evidence="4">
    <location>
        <position position="47"/>
    </location>
</feature>
<dbReference type="PANTHER" id="PTHR12406:SF22">
    <property type="entry name" value="1-ACYLGLYCEROL-3-PHOSPHATE O-ACYLTRANSFERASE PNPLA3"/>
    <property type="match status" value="1"/>
</dbReference>
<evidence type="ECO:0000313" key="7">
    <source>
        <dbReference type="EMBL" id="CAK6954498.1"/>
    </source>
</evidence>
<dbReference type="PROSITE" id="PS51635">
    <property type="entry name" value="PNPLA"/>
    <property type="match status" value="1"/>
</dbReference>
<dbReference type="PANTHER" id="PTHR12406">
    <property type="entry name" value="CALCIUM-INDEPENDENT PHOSPHOLIPASE A2 IPLA2 -RELATED"/>
    <property type="match status" value="1"/>
</dbReference>
<dbReference type="GO" id="GO:0019433">
    <property type="term" value="P:triglyceride catabolic process"/>
    <property type="evidence" value="ECO:0007669"/>
    <property type="project" value="TreeGrafter"/>
</dbReference>
<evidence type="ECO:0000256" key="5">
    <source>
        <dbReference type="SAM" id="MobiDB-lite"/>
    </source>
</evidence>
<name>A0AAV1N644_SCOSC</name>
<dbReference type="Proteomes" id="UP001314229">
    <property type="component" value="Unassembled WGS sequence"/>
</dbReference>
<feature type="compositionally biased region" description="Polar residues" evidence="5">
    <location>
        <begin position="430"/>
        <end position="442"/>
    </location>
</feature>
<evidence type="ECO:0000256" key="3">
    <source>
        <dbReference type="ARBA" id="ARBA00023098"/>
    </source>
</evidence>
<dbReference type="EC" id="3.1.1.3" evidence="1"/>
<reference evidence="7 8" key="1">
    <citation type="submission" date="2024-01" db="EMBL/GenBank/DDBJ databases">
        <authorList>
            <person name="Alioto T."/>
            <person name="Alioto T."/>
            <person name="Gomez Garrido J."/>
        </authorList>
    </citation>
    <scope>NUCLEOTIDE SEQUENCE [LARGE SCALE GENOMIC DNA]</scope>
</reference>
<dbReference type="SUPFAM" id="SSF52151">
    <property type="entry name" value="FabD/lysophospholipase-like"/>
    <property type="match status" value="1"/>
</dbReference>
<feature type="short sequence motif" description="GXSXG" evidence="4">
    <location>
        <begin position="45"/>
        <end position="49"/>
    </location>
</feature>
<feature type="region of interest" description="Disordered" evidence="5">
    <location>
        <begin position="387"/>
        <end position="471"/>
    </location>
</feature>
<feature type="compositionally biased region" description="Low complexity" evidence="5">
    <location>
        <begin position="416"/>
        <end position="429"/>
    </location>
</feature>
<dbReference type="AlphaFoldDB" id="A0AAV1N644"/>
<dbReference type="InterPro" id="IPR033903">
    <property type="entry name" value="PNPLA2"/>
</dbReference>
<evidence type="ECO:0000313" key="8">
    <source>
        <dbReference type="Proteomes" id="UP001314229"/>
    </source>
</evidence>
<dbReference type="GO" id="GO:0005811">
    <property type="term" value="C:lipid droplet"/>
    <property type="evidence" value="ECO:0007669"/>
    <property type="project" value="TreeGrafter"/>
</dbReference>
<feature type="compositionally biased region" description="Basic and acidic residues" evidence="5">
    <location>
        <begin position="453"/>
        <end position="471"/>
    </location>
</feature>
<evidence type="ECO:0000256" key="2">
    <source>
        <dbReference type="ARBA" id="ARBA00022801"/>
    </source>
</evidence>
<organism evidence="7 8">
    <name type="scientific">Scomber scombrus</name>
    <name type="common">Atlantic mackerel</name>
    <name type="synonym">Scomber vernalis</name>
    <dbReference type="NCBI Taxonomy" id="13677"/>
    <lineage>
        <taxon>Eukaryota</taxon>
        <taxon>Metazoa</taxon>
        <taxon>Chordata</taxon>
        <taxon>Craniata</taxon>
        <taxon>Vertebrata</taxon>
        <taxon>Euteleostomi</taxon>
        <taxon>Actinopterygii</taxon>
        <taxon>Neopterygii</taxon>
        <taxon>Teleostei</taxon>
        <taxon>Neoteleostei</taxon>
        <taxon>Acanthomorphata</taxon>
        <taxon>Pelagiaria</taxon>
        <taxon>Scombriformes</taxon>
        <taxon>Scombridae</taxon>
        <taxon>Scomber</taxon>
    </lineage>
</organism>
<dbReference type="CDD" id="cd07220">
    <property type="entry name" value="Pat_PNPLA2"/>
    <property type="match status" value="1"/>
</dbReference>
<protein>
    <recommendedName>
        <fullName evidence="1">triacylglycerol lipase</fullName>
        <ecNumber evidence="1">3.1.1.3</ecNumber>
    </recommendedName>
</protein>
<dbReference type="InterPro" id="IPR033562">
    <property type="entry name" value="PLPL"/>
</dbReference>
<dbReference type="PROSITE" id="PS51257">
    <property type="entry name" value="PROKAR_LIPOPROTEIN"/>
    <property type="match status" value="1"/>
</dbReference>
<dbReference type="GO" id="GO:0055088">
    <property type="term" value="P:lipid homeostasis"/>
    <property type="evidence" value="ECO:0007669"/>
    <property type="project" value="TreeGrafter"/>
</dbReference>
<proteinExistence type="predicted"/>
<dbReference type="GO" id="GO:0004806">
    <property type="term" value="F:triacylglycerol lipase activity"/>
    <property type="evidence" value="ECO:0007669"/>
    <property type="project" value="UniProtKB-EC"/>
</dbReference>
<dbReference type="Gene3D" id="3.40.1090.10">
    <property type="entry name" value="Cytosolic phospholipase A2 catalytic domain"/>
    <property type="match status" value="2"/>
</dbReference>
<feature type="short sequence motif" description="DGA/G" evidence="4">
    <location>
        <begin position="166"/>
        <end position="168"/>
    </location>
</feature>
<comment type="caution">
    <text evidence="7">The sequence shown here is derived from an EMBL/GenBank/DDBJ whole genome shotgun (WGS) entry which is preliminary data.</text>
</comment>
<dbReference type="Pfam" id="PF01734">
    <property type="entry name" value="Patatin"/>
    <property type="match status" value="1"/>
</dbReference>
<sequence length="504" mass="55343">MLDLSKEWSISFAGCGFMGIYYIGATSCILERFPSFIQNATKICGASSGSLMATVLTVGIPLEKCCQNLMFMAKEARKHKLGPLHPAYNLVKIVKDSLLESLPEDAHVRASGRLCISLTRVSDGQNVLVSEFDNKEELIEALVCSCFVPLYCGVIPPTYRGVHYVDGAVSDNLPSGLLNNTITFAAYAGESDVCPRGSTISLHEVRVKNVSIQVNTENMYRVANTFFPPPPEVMAEICQNGYLDALRFLQDNNLICSQCPQRSLEIAAPKPFCCELPKESAEAKESSGDTQVDGAKAAKDEQECLDPQLIGKLPLNIRRVLCESYRETRTTGGLLSQVTGRLRMPSALQMDSARSLAQRLAGWIPGVPKDMNWLYGVAGDIYKKARHVKEDDSESEEPQPLEPGMEDNKKEDGNALPLTPETTPTSSVPFTWNTNTESNHTELTPPPTPKLYPRLDEATVESDKQESGKDCGLDLSTAVRCMQIRASEQRSSTEKPEDAFSVLE</sequence>
<accession>A0AAV1N644</accession>
<keyword evidence="3 4" id="KW-0443">Lipid metabolism</keyword>
<keyword evidence="8" id="KW-1185">Reference proteome</keyword>
<evidence type="ECO:0000259" key="6">
    <source>
        <dbReference type="PROSITE" id="PS51635"/>
    </source>
</evidence>